<dbReference type="Pfam" id="PF03061">
    <property type="entry name" value="4HBT"/>
    <property type="match status" value="1"/>
</dbReference>
<dbReference type="InterPro" id="IPR029069">
    <property type="entry name" value="HotDog_dom_sf"/>
</dbReference>
<protein>
    <recommendedName>
        <fullName evidence="6">Medium/long-chain acyl-CoA thioesterase YigI</fullName>
        <ecNumber evidence="5">3.1.2.20</ecNumber>
    </recommendedName>
</protein>
<dbReference type="PANTHER" id="PTHR43240">
    <property type="entry name" value="1,4-DIHYDROXY-2-NAPHTHOYL-COA THIOESTERASE 1"/>
    <property type="match status" value="1"/>
</dbReference>
<dbReference type="EMBL" id="CP140158">
    <property type="protein sequence ID" value="WQG85751.1"/>
    <property type="molecule type" value="Genomic_DNA"/>
</dbReference>
<evidence type="ECO:0000256" key="4">
    <source>
        <dbReference type="ARBA" id="ARBA00038381"/>
    </source>
</evidence>
<evidence type="ECO:0000256" key="5">
    <source>
        <dbReference type="ARBA" id="ARBA00038894"/>
    </source>
</evidence>
<evidence type="ECO:0000256" key="2">
    <source>
        <dbReference type="ARBA" id="ARBA00035880"/>
    </source>
</evidence>
<keyword evidence="1" id="KW-0378">Hydrolase</keyword>
<evidence type="ECO:0000313" key="10">
    <source>
        <dbReference type="Proteomes" id="UP001324185"/>
    </source>
</evidence>
<evidence type="ECO:0000313" key="9">
    <source>
        <dbReference type="EMBL" id="WQG85751.1"/>
    </source>
</evidence>
<comment type="catalytic activity">
    <reaction evidence="7">
        <text>a medium-chain fatty acyl-CoA + H2O = a medium-chain fatty acid + CoA + H(+)</text>
        <dbReference type="Rhea" id="RHEA:68184"/>
        <dbReference type="ChEBI" id="CHEBI:15377"/>
        <dbReference type="ChEBI" id="CHEBI:15378"/>
        <dbReference type="ChEBI" id="CHEBI:57287"/>
        <dbReference type="ChEBI" id="CHEBI:59558"/>
        <dbReference type="ChEBI" id="CHEBI:90546"/>
    </reaction>
</comment>
<comment type="catalytic activity">
    <reaction evidence="3">
        <text>a long-chain fatty acyl-CoA + H2O = a long-chain fatty acid + CoA + H(+)</text>
        <dbReference type="Rhea" id="RHEA:67680"/>
        <dbReference type="ChEBI" id="CHEBI:15377"/>
        <dbReference type="ChEBI" id="CHEBI:15378"/>
        <dbReference type="ChEBI" id="CHEBI:57287"/>
        <dbReference type="ChEBI" id="CHEBI:57560"/>
        <dbReference type="ChEBI" id="CHEBI:83139"/>
    </reaction>
</comment>
<dbReference type="Gene3D" id="3.10.129.10">
    <property type="entry name" value="Hotdog Thioesterase"/>
    <property type="match status" value="1"/>
</dbReference>
<dbReference type="PANTHER" id="PTHR43240:SF20">
    <property type="entry name" value="MEDIUM_LONG-CHAIN ACYL-COA THIOESTERASE YIGI"/>
    <property type="match status" value="1"/>
</dbReference>
<dbReference type="CDD" id="cd03443">
    <property type="entry name" value="PaaI_thioesterase"/>
    <property type="match status" value="1"/>
</dbReference>
<dbReference type="InterPro" id="IPR003736">
    <property type="entry name" value="PAAI_dom"/>
</dbReference>
<organism evidence="9 10">
    <name type="scientific">Kangiella aquimarina</name>
    <dbReference type="NCBI Taxonomy" id="261965"/>
    <lineage>
        <taxon>Bacteria</taxon>
        <taxon>Pseudomonadati</taxon>
        <taxon>Pseudomonadota</taxon>
        <taxon>Gammaproteobacteria</taxon>
        <taxon>Kangiellales</taxon>
        <taxon>Kangiellaceae</taxon>
        <taxon>Kangiella</taxon>
    </lineage>
</organism>
<dbReference type="InterPro" id="IPR006683">
    <property type="entry name" value="Thioestr_dom"/>
</dbReference>
<dbReference type="NCBIfam" id="TIGR00369">
    <property type="entry name" value="unchar_dom_1"/>
    <property type="match status" value="1"/>
</dbReference>
<evidence type="ECO:0000256" key="3">
    <source>
        <dbReference type="ARBA" id="ARBA00036002"/>
    </source>
</evidence>
<proteinExistence type="inferred from homology"/>
<evidence type="ECO:0000259" key="8">
    <source>
        <dbReference type="Pfam" id="PF03061"/>
    </source>
</evidence>
<name>A0ABZ0X5S2_9GAMM</name>
<accession>A0ABZ0X5S2</accession>
<reference evidence="9 10" key="1">
    <citation type="submission" date="2023-11" db="EMBL/GenBank/DDBJ databases">
        <title>MicrobeMod: A computational toolkit for identifying prokaryotic methylation and restriction-modification with nanopore sequencing.</title>
        <authorList>
            <person name="Crits-Christoph A."/>
            <person name="Kang S.C."/>
            <person name="Lee H."/>
            <person name="Ostrov N."/>
        </authorList>
    </citation>
    <scope>NUCLEOTIDE SEQUENCE [LARGE SCALE GENOMIC DNA]</scope>
    <source>
        <strain evidence="9 10">DSMZ 16071</strain>
    </source>
</reference>
<sequence length="207" mass="22613">MAQIITVIGKRSNSHQLSRAKNNQIKQGSKGFELGIGFCRQIRQTSAKALVGENMGFLKQTALKMLGEALVNKIPFNRHIGLEYDSVSEQECIIKFDMKPELVGNYYHGILHGGVISSALDMVGGTMAAVGILNDNPATHLPQLKTKLAKLSTIDIRVDYLRPGRGEQFFAKAQLLRAGRKVAVVRMELENNEGSLIAVATGTYMVG</sequence>
<comment type="similarity">
    <text evidence="4">Belongs to the YigI thioesterase family.</text>
</comment>
<dbReference type="EC" id="3.1.2.20" evidence="5"/>
<evidence type="ECO:0000256" key="6">
    <source>
        <dbReference type="ARBA" id="ARBA00040062"/>
    </source>
</evidence>
<dbReference type="Proteomes" id="UP001324185">
    <property type="component" value="Chromosome"/>
</dbReference>
<dbReference type="NCBIfam" id="NF008675">
    <property type="entry name" value="PRK11688.1"/>
    <property type="match status" value="1"/>
</dbReference>
<keyword evidence="10" id="KW-1185">Reference proteome</keyword>
<dbReference type="SUPFAM" id="SSF54637">
    <property type="entry name" value="Thioesterase/thiol ester dehydrase-isomerase"/>
    <property type="match status" value="1"/>
</dbReference>
<feature type="domain" description="Thioesterase" evidence="8">
    <location>
        <begin position="108"/>
        <end position="197"/>
    </location>
</feature>
<evidence type="ECO:0000256" key="1">
    <source>
        <dbReference type="ARBA" id="ARBA00022801"/>
    </source>
</evidence>
<evidence type="ECO:0000256" key="7">
    <source>
        <dbReference type="ARBA" id="ARBA00048062"/>
    </source>
</evidence>
<comment type="catalytic activity">
    <reaction evidence="2">
        <text>a fatty acyl-CoA + H2O = a fatty acid + CoA + H(+)</text>
        <dbReference type="Rhea" id="RHEA:16781"/>
        <dbReference type="ChEBI" id="CHEBI:15377"/>
        <dbReference type="ChEBI" id="CHEBI:15378"/>
        <dbReference type="ChEBI" id="CHEBI:28868"/>
        <dbReference type="ChEBI" id="CHEBI:57287"/>
        <dbReference type="ChEBI" id="CHEBI:77636"/>
        <dbReference type="EC" id="3.1.2.20"/>
    </reaction>
</comment>
<gene>
    <name evidence="9" type="ORF">SR900_02415</name>
</gene>
<dbReference type="RefSeq" id="WP_018623745.1">
    <property type="nucleotide sequence ID" value="NZ_CP140158.1"/>
</dbReference>